<dbReference type="GO" id="GO:0003677">
    <property type="term" value="F:DNA binding"/>
    <property type="evidence" value="ECO:0007669"/>
    <property type="project" value="UniProtKB-KW"/>
</dbReference>
<keyword evidence="1" id="KW-0805">Transcription regulation</keyword>
<evidence type="ECO:0000256" key="1">
    <source>
        <dbReference type="ARBA" id="ARBA00023015"/>
    </source>
</evidence>
<name>A0A380BHH7_SPHSI</name>
<evidence type="ECO:0000256" key="3">
    <source>
        <dbReference type="ARBA" id="ARBA00023163"/>
    </source>
</evidence>
<dbReference type="InterPro" id="IPR036390">
    <property type="entry name" value="WH_DNA-bd_sf"/>
</dbReference>
<gene>
    <name evidence="5" type="primary">yybR_1</name>
    <name evidence="5" type="ORF">NCTC11388_00854</name>
</gene>
<proteinExistence type="predicted"/>
<dbReference type="Pfam" id="PF01638">
    <property type="entry name" value="HxlR"/>
    <property type="match status" value="1"/>
</dbReference>
<dbReference type="AlphaFoldDB" id="A0A380BHH7"/>
<accession>A0A380BHH7</accession>
<dbReference type="InterPro" id="IPR002577">
    <property type="entry name" value="HTH_HxlR"/>
</dbReference>
<sequence length="121" mass="13877">MKTKESTIIEKICPLEFAVNAISGKWKIPIVWQINEGKKRPSEFLRGIGKVDRRVLNQQLKEMEQAGILTKEQFAELPPRVEYSLTPIGEKLVEALWLLNDWGKVLLEKEGLSADTDKHSY</sequence>
<dbReference type="SUPFAM" id="SSF46785">
    <property type="entry name" value="Winged helix' DNA-binding domain"/>
    <property type="match status" value="1"/>
</dbReference>
<reference evidence="5 6" key="1">
    <citation type="submission" date="2018-06" db="EMBL/GenBank/DDBJ databases">
        <authorList>
            <consortium name="Pathogen Informatics"/>
            <person name="Doyle S."/>
        </authorList>
    </citation>
    <scope>NUCLEOTIDE SEQUENCE [LARGE SCALE GENOMIC DNA]</scope>
    <source>
        <strain evidence="5 6">NCTC11388</strain>
    </source>
</reference>
<feature type="domain" description="HTH hxlR-type" evidence="4">
    <location>
        <begin position="13"/>
        <end position="111"/>
    </location>
</feature>
<organism evidence="5 6">
    <name type="scientific">Sphingobacterium spiritivorum</name>
    <name type="common">Flavobacterium spiritivorum</name>
    <dbReference type="NCBI Taxonomy" id="258"/>
    <lineage>
        <taxon>Bacteria</taxon>
        <taxon>Pseudomonadati</taxon>
        <taxon>Bacteroidota</taxon>
        <taxon>Sphingobacteriia</taxon>
        <taxon>Sphingobacteriales</taxon>
        <taxon>Sphingobacteriaceae</taxon>
        <taxon>Sphingobacterium</taxon>
    </lineage>
</organism>
<dbReference type="Proteomes" id="UP000254893">
    <property type="component" value="Unassembled WGS sequence"/>
</dbReference>
<evidence type="ECO:0000313" key="6">
    <source>
        <dbReference type="Proteomes" id="UP000254893"/>
    </source>
</evidence>
<protein>
    <submittedName>
        <fullName evidence="5">Uncharacterized HTH-type transcriptional regulator yybR</fullName>
    </submittedName>
</protein>
<dbReference type="InterPro" id="IPR036388">
    <property type="entry name" value="WH-like_DNA-bd_sf"/>
</dbReference>
<keyword evidence="3" id="KW-0804">Transcription</keyword>
<dbReference type="PANTHER" id="PTHR33204:SF29">
    <property type="entry name" value="TRANSCRIPTIONAL REGULATOR"/>
    <property type="match status" value="1"/>
</dbReference>
<keyword evidence="2" id="KW-0238">DNA-binding</keyword>
<dbReference type="PANTHER" id="PTHR33204">
    <property type="entry name" value="TRANSCRIPTIONAL REGULATOR, MARR FAMILY"/>
    <property type="match status" value="1"/>
</dbReference>
<evidence type="ECO:0000313" key="5">
    <source>
        <dbReference type="EMBL" id="SUJ01650.1"/>
    </source>
</evidence>
<evidence type="ECO:0000256" key="2">
    <source>
        <dbReference type="ARBA" id="ARBA00023125"/>
    </source>
</evidence>
<dbReference type="RefSeq" id="WP_115169236.1">
    <property type="nucleotide sequence ID" value="NZ_UGYW01000002.1"/>
</dbReference>
<dbReference type="Gene3D" id="1.10.10.10">
    <property type="entry name" value="Winged helix-like DNA-binding domain superfamily/Winged helix DNA-binding domain"/>
    <property type="match status" value="1"/>
</dbReference>
<dbReference type="PROSITE" id="PS51118">
    <property type="entry name" value="HTH_HXLR"/>
    <property type="match status" value="1"/>
</dbReference>
<dbReference type="EMBL" id="UGYW01000002">
    <property type="protein sequence ID" value="SUJ01650.1"/>
    <property type="molecule type" value="Genomic_DNA"/>
</dbReference>
<evidence type="ECO:0000259" key="4">
    <source>
        <dbReference type="PROSITE" id="PS51118"/>
    </source>
</evidence>